<comment type="caution">
    <text evidence="2">The sequence shown here is derived from an EMBL/GenBank/DDBJ whole genome shotgun (WGS) entry which is preliminary data.</text>
</comment>
<keyword evidence="3" id="KW-1185">Reference proteome</keyword>
<dbReference type="EMBL" id="BAAAJK010000036">
    <property type="protein sequence ID" value="GAA1398104.1"/>
    <property type="molecule type" value="Genomic_DNA"/>
</dbReference>
<gene>
    <name evidence="2" type="ORF">GCM10009613_51870</name>
</gene>
<reference evidence="2 3" key="1">
    <citation type="journal article" date="2019" name="Int. J. Syst. Evol. Microbiol.">
        <title>The Global Catalogue of Microorganisms (GCM) 10K type strain sequencing project: providing services to taxonomists for standard genome sequencing and annotation.</title>
        <authorList>
            <consortium name="The Broad Institute Genomics Platform"/>
            <consortium name="The Broad Institute Genome Sequencing Center for Infectious Disease"/>
            <person name="Wu L."/>
            <person name="Ma J."/>
        </authorList>
    </citation>
    <scope>NUCLEOTIDE SEQUENCE [LARGE SCALE GENOMIC DNA]</scope>
    <source>
        <strain evidence="2 3">JCM 11896</strain>
    </source>
</reference>
<dbReference type="Proteomes" id="UP001501414">
    <property type="component" value="Unassembled WGS sequence"/>
</dbReference>
<sequence>MNIVVRAILAGLVVALLAAGGGAALAVTTLGESASAVPGIEQVIPASGPTLRLPSASAADAVTEARAAVDTAQAETDAEAAAQEQAQREYAEHLSIGDNAVGPNYCDPYTGMHLDGTPCSSGQVQYEYWMNPGEAALQACREQTGMTTAECQADAAAGNAN</sequence>
<accession>A0ABN1Y502</accession>
<evidence type="ECO:0000256" key="1">
    <source>
        <dbReference type="SAM" id="SignalP"/>
    </source>
</evidence>
<name>A0ABN1Y502_9PSEU</name>
<feature type="chain" id="PRO_5047201156" evidence="1">
    <location>
        <begin position="27"/>
        <end position="161"/>
    </location>
</feature>
<dbReference type="RefSeq" id="WP_344027079.1">
    <property type="nucleotide sequence ID" value="NZ_BAAAJK010000036.1"/>
</dbReference>
<organism evidence="2 3">
    <name type="scientific">Pseudonocardia kongjuensis</name>
    <dbReference type="NCBI Taxonomy" id="102227"/>
    <lineage>
        <taxon>Bacteria</taxon>
        <taxon>Bacillati</taxon>
        <taxon>Actinomycetota</taxon>
        <taxon>Actinomycetes</taxon>
        <taxon>Pseudonocardiales</taxon>
        <taxon>Pseudonocardiaceae</taxon>
        <taxon>Pseudonocardia</taxon>
    </lineage>
</organism>
<keyword evidence="1" id="KW-0732">Signal</keyword>
<evidence type="ECO:0000313" key="3">
    <source>
        <dbReference type="Proteomes" id="UP001501414"/>
    </source>
</evidence>
<protein>
    <submittedName>
        <fullName evidence="2">Uncharacterized protein</fullName>
    </submittedName>
</protein>
<evidence type="ECO:0000313" key="2">
    <source>
        <dbReference type="EMBL" id="GAA1398104.1"/>
    </source>
</evidence>
<proteinExistence type="predicted"/>
<feature type="signal peptide" evidence="1">
    <location>
        <begin position="1"/>
        <end position="26"/>
    </location>
</feature>